<keyword evidence="3" id="KW-1185">Reference proteome</keyword>
<dbReference type="PANTHER" id="PTHR28019:SF3">
    <property type="entry name" value="INTEGRAL MEMBRANE PROTEIN (AFU_ORTHOLOGUE AFUA_6G07470)"/>
    <property type="match status" value="1"/>
</dbReference>
<organism evidence="2 3">
    <name type="scientific">Paecilomyces lecythidis</name>
    <dbReference type="NCBI Taxonomy" id="3004212"/>
    <lineage>
        <taxon>Eukaryota</taxon>
        <taxon>Fungi</taxon>
        <taxon>Dikarya</taxon>
        <taxon>Ascomycota</taxon>
        <taxon>Pezizomycotina</taxon>
        <taxon>Eurotiomycetes</taxon>
        <taxon>Eurotiomycetidae</taxon>
        <taxon>Eurotiales</taxon>
        <taxon>Thermoascaceae</taxon>
        <taxon>Paecilomyces</taxon>
    </lineage>
</organism>
<gene>
    <name evidence="2" type="ORF">Plec18167_001536</name>
</gene>
<dbReference type="InterPro" id="IPR009571">
    <property type="entry name" value="SUR7/Rim9-like_fungi"/>
</dbReference>
<dbReference type="Pfam" id="PF06687">
    <property type="entry name" value="SUR7"/>
    <property type="match status" value="1"/>
</dbReference>
<feature type="transmembrane region" description="Helical" evidence="1">
    <location>
        <begin position="196"/>
        <end position="219"/>
    </location>
</feature>
<evidence type="ECO:0000256" key="1">
    <source>
        <dbReference type="SAM" id="Phobius"/>
    </source>
</evidence>
<evidence type="ECO:0000313" key="3">
    <source>
        <dbReference type="Proteomes" id="UP001583193"/>
    </source>
</evidence>
<comment type="caution">
    <text evidence="2">The sequence shown here is derived from an EMBL/GenBank/DDBJ whole genome shotgun (WGS) entry which is preliminary data.</text>
</comment>
<sequence>MGKAGRIVCIFTPYVLTIASLICLILVGLGCTNKSSSTLNDLYFFRADLQNLTTANSDSSSALSSALSAANLDSNTTDELNSLLSEAEKAMDLKDFYDIGLFGYCDGDVTNDNFKTTNCSQAKAGFWFNPVQVWNLNGTGVDDILPDSLQKDLNTYKQVTKWMFIAYIIAFAATVAELLIGITAICSRWGSFITSLVSAVSLIFTIAASVTATVMYVVLKNAFNKALKDYGITGSMGKNIYVTTWLAVAFSLAASLFWLLSSCCCSGKSPHANRRNRAVSAEKAPYTYEPVGSTYAHGANQQPSNVPVNNNMRTTAYEPYRHV</sequence>
<name>A0ABR3YA68_9EURO</name>
<keyword evidence="1" id="KW-0812">Transmembrane</keyword>
<keyword evidence="1" id="KW-0472">Membrane</keyword>
<evidence type="ECO:0008006" key="4">
    <source>
        <dbReference type="Google" id="ProtNLM"/>
    </source>
</evidence>
<protein>
    <recommendedName>
        <fullName evidence="4">Integral membrane protein</fullName>
    </recommendedName>
</protein>
<feature type="transmembrane region" description="Helical" evidence="1">
    <location>
        <begin position="240"/>
        <end position="260"/>
    </location>
</feature>
<dbReference type="EMBL" id="JAVDPF010000003">
    <property type="protein sequence ID" value="KAL1884880.1"/>
    <property type="molecule type" value="Genomic_DNA"/>
</dbReference>
<accession>A0ABR3YA68</accession>
<feature type="transmembrane region" description="Helical" evidence="1">
    <location>
        <begin position="164"/>
        <end position="190"/>
    </location>
</feature>
<dbReference type="PANTHER" id="PTHR28019">
    <property type="entry name" value="CELL MEMBRANE PROTEIN YLR413W-RELATED"/>
    <property type="match status" value="1"/>
</dbReference>
<proteinExistence type="predicted"/>
<feature type="transmembrane region" description="Helical" evidence="1">
    <location>
        <begin position="12"/>
        <end position="31"/>
    </location>
</feature>
<dbReference type="InterPro" id="IPR052413">
    <property type="entry name" value="SUR7_domain"/>
</dbReference>
<keyword evidence="1" id="KW-1133">Transmembrane helix</keyword>
<dbReference type="PROSITE" id="PS51257">
    <property type="entry name" value="PROKAR_LIPOPROTEIN"/>
    <property type="match status" value="1"/>
</dbReference>
<evidence type="ECO:0000313" key="2">
    <source>
        <dbReference type="EMBL" id="KAL1884880.1"/>
    </source>
</evidence>
<reference evidence="2 3" key="1">
    <citation type="journal article" date="2024" name="IMA Fungus">
        <title>IMA Genome - F19 : A genome assembly and annotation guide to empower mycologists, including annotated draft genome sequences of Ceratocystis pirilliformis, Diaporthe australafricana, Fusarium ophioides, Paecilomyces lecythidis, and Sporothrix stenoceras.</title>
        <authorList>
            <person name="Aylward J."/>
            <person name="Wilson A.M."/>
            <person name="Visagie C.M."/>
            <person name="Spraker J."/>
            <person name="Barnes I."/>
            <person name="Buitendag C."/>
            <person name="Ceriani C."/>
            <person name="Del Mar Angel L."/>
            <person name="du Plessis D."/>
            <person name="Fuchs T."/>
            <person name="Gasser K."/>
            <person name="Kramer D."/>
            <person name="Li W."/>
            <person name="Munsamy K."/>
            <person name="Piso A."/>
            <person name="Price J.L."/>
            <person name="Sonnekus B."/>
            <person name="Thomas C."/>
            <person name="van der Nest A."/>
            <person name="van Dijk A."/>
            <person name="van Heerden A."/>
            <person name="van Vuuren N."/>
            <person name="Yilmaz N."/>
            <person name="Duong T.A."/>
            <person name="van der Merwe N.A."/>
            <person name="Wingfield M.J."/>
            <person name="Wingfield B.D."/>
        </authorList>
    </citation>
    <scope>NUCLEOTIDE SEQUENCE [LARGE SCALE GENOMIC DNA]</scope>
    <source>
        <strain evidence="2 3">CMW 18167</strain>
    </source>
</reference>
<dbReference type="Gene3D" id="1.20.140.150">
    <property type="match status" value="1"/>
</dbReference>
<dbReference type="Proteomes" id="UP001583193">
    <property type="component" value="Unassembled WGS sequence"/>
</dbReference>